<proteinExistence type="predicted"/>
<reference evidence="1" key="1">
    <citation type="submission" date="2019-06" db="EMBL/GenBank/DDBJ databases">
        <authorList>
            <person name="Zheng W."/>
        </authorList>
    </citation>
    <scope>NUCLEOTIDE SEQUENCE</scope>
    <source>
        <strain evidence="1">QDHG01</strain>
    </source>
</reference>
<accession>A0A8J8NWK4</accession>
<dbReference type="Proteomes" id="UP000785679">
    <property type="component" value="Unassembled WGS sequence"/>
</dbReference>
<organism evidence="1 2">
    <name type="scientific">Halteria grandinella</name>
    <dbReference type="NCBI Taxonomy" id="5974"/>
    <lineage>
        <taxon>Eukaryota</taxon>
        <taxon>Sar</taxon>
        <taxon>Alveolata</taxon>
        <taxon>Ciliophora</taxon>
        <taxon>Intramacronucleata</taxon>
        <taxon>Spirotrichea</taxon>
        <taxon>Stichotrichia</taxon>
        <taxon>Sporadotrichida</taxon>
        <taxon>Halteriidae</taxon>
        <taxon>Halteria</taxon>
    </lineage>
</organism>
<protein>
    <submittedName>
        <fullName evidence="1">Uncharacterized protein</fullName>
    </submittedName>
</protein>
<dbReference type="EMBL" id="RRYP01005841">
    <property type="protein sequence ID" value="TNV81690.1"/>
    <property type="molecule type" value="Genomic_DNA"/>
</dbReference>
<name>A0A8J8NWK4_HALGN</name>
<keyword evidence="2" id="KW-1185">Reference proteome</keyword>
<comment type="caution">
    <text evidence="1">The sequence shown here is derived from an EMBL/GenBank/DDBJ whole genome shotgun (WGS) entry which is preliminary data.</text>
</comment>
<sequence length="66" mass="7466">MSFFASNICLTDFSVTSLAQFQAEIRSQSLIQMLLSSIIWANQKLSARTLQDQAFKFQKALQSIGY</sequence>
<gene>
    <name evidence="1" type="ORF">FGO68_gene11700</name>
</gene>
<dbReference type="AlphaFoldDB" id="A0A8J8NWK4"/>
<evidence type="ECO:0000313" key="1">
    <source>
        <dbReference type="EMBL" id="TNV81690.1"/>
    </source>
</evidence>
<evidence type="ECO:0000313" key="2">
    <source>
        <dbReference type="Proteomes" id="UP000785679"/>
    </source>
</evidence>